<dbReference type="InterPro" id="IPR041664">
    <property type="entry name" value="AAA_16"/>
</dbReference>
<dbReference type="EC" id="2.7.13.3" evidence="2"/>
<dbReference type="Pfam" id="PF13191">
    <property type="entry name" value="AAA_16"/>
    <property type="match status" value="1"/>
</dbReference>
<dbReference type="Gene3D" id="3.30.450.40">
    <property type="match status" value="1"/>
</dbReference>
<dbReference type="Gene3D" id="3.30.565.10">
    <property type="entry name" value="Histidine kinase-like ATPase, C-terminal domain"/>
    <property type="match status" value="1"/>
</dbReference>
<evidence type="ECO:0000256" key="3">
    <source>
        <dbReference type="ARBA" id="ARBA00022553"/>
    </source>
</evidence>
<dbReference type="Gene3D" id="1.10.510.10">
    <property type="entry name" value="Transferase(Phosphotransferase) domain 1"/>
    <property type="match status" value="1"/>
</dbReference>
<organism evidence="7 8">
    <name type="scientific">Oleiphilus messinensis</name>
    <dbReference type="NCBI Taxonomy" id="141451"/>
    <lineage>
        <taxon>Bacteria</taxon>
        <taxon>Pseudomonadati</taxon>
        <taxon>Pseudomonadota</taxon>
        <taxon>Gammaproteobacteria</taxon>
        <taxon>Oceanospirillales</taxon>
        <taxon>Oleiphilaceae</taxon>
        <taxon>Oleiphilus</taxon>
    </lineage>
</organism>
<evidence type="ECO:0000256" key="4">
    <source>
        <dbReference type="SAM" id="Coils"/>
    </source>
</evidence>
<dbReference type="KEGG" id="ome:OLMES_4538"/>
<dbReference type="Gene3D" id="1.10.287.130">
    <property type="match status" value="1"/>
</dbReference>
<dbReference type="SUPFAM" id="SSF55874">
    <property type="entry name" value="ATPase domain of HSP90 chaperone/DNA topoisomerase II/histidine kinase"/>
    <property type="match status" value="1"/>
</dbReference>
<dbReference type="PROSITE" id="PS50011">
    <property type="entry name" value="PROTEIN_KINASE_DOM"/>
    <property type="match status" value="1"/>
</dbReference>
<name>A0A1Y0IGM0_9GAMM</name>
<dbReference type="InterPro" id="IPR011009">
    <property type="entry name" value="Kinase-like_dom_sf"/>
</dbReference>
<dbReference type="Gene3D" id="3.40.50.300">
    <property type="entry name" value="P-loop containing nucleotide triphosphate hydrolases"/>
    <property type="match status" value="1"/>
</dbReference>
<dbReference type="EMBL" id="CP021425">
    <property type="protein sequence ID" value="ARU58534.1"/>
    <property type="molecule type" value="Genomic_DNA"/>
</dbReference>
<evidence type="ECO:0000256" key="1">
    <source>
        <dbReference type="ARBA" id="ARBA00000085"/>
    </source>
</evidence>
<feature type="domain" description="Histidine kinase" evidence="6">
    <location>
        <begin position="1558"/>
        <end position="1790"/>
    </location>
</feature>
<dbReference type="PANTHER" id="PTHR43642:SF1">
    <property type="entry name" value="HYBRID SIGNAL TRANSDUCTION HISTIDINE KINASE G"/>
    <property type="match status" value="1"/>
</dbReference>
<keyword evidence="8" id="KW-1185">Reference proteome</keyword>
<dbReference type="Pfam" id="PF01590">
    <property type="entry name" value="GAF"/>
    <property type="match status" value="1"/>
</dbReference>
<accession>A0A1Y0IGM0</accession>
<dbReference type="PRINTS" id="PR00344">
    <property type="entry name" value="BCTRLSENSOR"/>
</dbReference>
<dbReference type="InterPro" id="IPR004358">
    <property type="entry name" value="Sig_transdc_His_kin-like_C"/>
</dbReference>
<dbReference type="InterPro" id="IPR036097">
    <property type="entry name" value="HisK_dim/P_sf"/>
</dbReference>
<dbReference type="InterPro" id="IPR003661">
    <property type="entry name" value="HisK_dim/P_dom"/>
</dbReference>
<dbReference type="SMART" id="SM00387">
    <property type="entry name" value="HATPase_c"/>
    <property type="match status" value="1"/>
</dbReference>
<dbReference type="GO" id="GO:0005524">
    <property type="term" value="F:ATP binding"/>
    <property type="evidence" value="ECO:0007669"/>
    <property type="project" value="InterPro"/>
</dbReference>
<dbReference type="CDD" id="cd14014">
    <property type="entry name" value="STKc_PknB_like"/>
    <property type="match status" value="1"/>
</dbReference>
<dbReference type="Pfam" id="PF02518">
    <property type="entry name" value="HATPase_c"/>
    <property type="match status" value="1"/>
</dbReference>
<dbReference type="OrthoDB" id="9801841at2"/>
<evidence type="ECO:0000259" key="6">
    <source>
        <dbReference type="PROSITE" id="PS50109"/>
    </source>
</evidence>
<dbReference type="SUPFAM" id="SSF47384">
    <property type="entry name" value="Homodimeric domain of signal transducing histidine kinase"/>
    <property type="match status" value="1"/>
</dbReference>
<dbReference type="SUPFAM" id="SSF56112">
    <property type="entry name" value="Protein kinase-like (PK-like)"/>
    <property type="match status" value="1"/>
</dbReference>
<comment type="catalytic activity">
    <reaction evidence="1">
        <text>ATP + protein L-histidine = ADP + protein N-phospho-L-histidine.</text>
        <dbReference type="EC" id="2.7.13.3"/>
    </reaction>
</comment>
<feature type="coiled-coil region" evidence="4">
    <location>
        <begin position="1506"/>
        <end position="1537"/>
    </location>
</feature>
<evidence type="ECO:0000259" key="5">
    <source>
        <dbReference type="PROSITE" id="PS50011"/>
    </source>
</evidence>
<keyword evidence="3" id="KW-0597">Phosphoprotein</keyword>
<reference evidence="7 8" key="1">
    <citation type="submission" date="2017-05" db="EMBL/GenBank/DDBJ databases">
        <title>Genomic insights into alkan degradation activity of Oleiphilus messinensis.</title>
        <authorList>
            <person name="Kozyavkin S.A."/>
            <person name="Slesarev A.I."/>
            <person name="Golyshin P.N."/>
            <person name="Korzhenkov A."/>
            <person name="Golyshina O.N."/>
            <person name="Toshchakov S.V."/>
        </authorList>
    </citation>
    <scope>NUCLEOTIDE SEQUENCE [LARGE SCALE GENOMIC DNA]</scope>
    <source>
        <strain evidence="7 8">ME102</strain>
    </source>
</reference>
<dbReference type="InterPro" id="IPR036890">
    <property type="entry name" value="HATPase_C_sf"/>
</dbReference>
<dbReference type="InterPro" id="IPR000719">
    <property type="entry name" value="Prot_kinase_dom"/>
</dbReference>
<dbReference type="SUPFAM" id="SSF55781">
    <property type="entry name" value="GAF domain-like"/>
    <property type="match status" value="1"/>
</dbReference>
<dbReference type="Proteomes" id="UP000196027">
    <property type="component" value="Chromosome"/>
</dbReference>
<dbReference type="Pfam" id="PF00069">
    <property type="entry name" value="Pkinase"/>
    <property type="match status" value="1"/>
</dbReference>
<dbReference type="SMART" id="SM00388">
    <property type="entry name" value="HisKA"/>
    <property type="match status" value="1"/>
</dbReference>
<dbReference type="PROSITE" id="PS50109">
    <property type="entry name" value="HIS_KIN"/>
    <property type="match status" value="1"/>
</dbReference>
<keyword evidence="7" id="KW-0418">Kinase</keyword>
<dbReference type="PANTHER" id="PTHR43642">
    <property type="entry name" value="HYBRID SIGNAL TRANSDUCTION HISTIDINE KINASE G"/>
    <property type="match status" value="1"/>
</dbReference>
<dbReference type="SMART" id="SM00065">
    <property type="entry name" value="GAF"/>
    <property type="match status" value="1"/>
</dbReference>
<evidence type="ECO:0000256" key="2">
    <source>
        <dbReference type="ARBA" id="ARBA00012438"/>
    </source>
</evidence>
<dbReference type="Pfam" id="PF00512">
    <property type="entry name" value="HisKA"/>
    <property type="match status" value="1"/>
</dbReference>
<dbReference type="InterPro" id="IPR027417">
    <property type="entry name" value="P-loop_NTPase"/>
</dbReference>
<dbReference type="InterPro" id="IPR053159">
    <property type="entry name" value="Hybrid_Histidine_Kinase"/>
</dbReference>
<proteinExistence type="predicted"/>
<evidence type="ECO:0000313" key="7">
    <source>
        <dbReference type="EMBL" id="ARU58534.1"/>
    </source>
</evidence>
<dbReference type="InterPro" id="IPR003594">
    <property type="entry name" value="HATPase_dom"/>
</dbReference>
<dbReference type="InterPro" id="IPR029016">
    <property type="entry name" value="GAF-like_dom_sf"/>
</dbReference>
<sequence length="1794" mass="201741">MEVKLFLEVPGYEISDTLFNNAQTVVHRATRNSDGKTVILKQLIADFPDAGRLSRFSFGYEVLSQFDHPNIIKALDWIRVGQREQFGDQSRGNTYPTMVLEDIQGVDLFTHIKSFDEGVLPVEVFLNIAIQLAEALSVIHYHQVIHKDLHPGNIIVSPETGHTQIADFGLASLLSREQPMLEIPEHIEGVLEYISPEQTGRMNRAVDYRSDFYTLGATFYYLLAGHVPFSAEDALGIVHAHIAKPQCPLCTIRPEIPDVLSQIVDKLLKKTAEERYQSALGLKKDLEKVRYAFAANKPIPDFPLGMEDISDRFQIPQKLYGRDQQVSQLMKSFFQAAGGKPRMLSICGYSGIGKSALVHEIHKPIAAYNGLFCSGKFDQFQKNVPYSALQSALKGWIQHTLSYSKQRLHSERHRLNSALGANARVLIDFMQEFAFVLGELPAVTALGADETQNRFHLVFQHFMQLITHDRPIVLFIDDIQWADRGTLNLLPLLLGDISRLLIIVAYRDNEVDSHHPSMETLKKIRKSPDLAKQLSEITLGPLNLDQLSDLLQDALHRPSSEILCLAKLVYAKTAGNPFFIGEFLKALYTNKLLDFNLNQQRWCWDIDQIELEGITDNVVELMLSKMRQLPECSQSLIQLAACVGSTFHLDMLARIAELDLMVVARRLWPALRDGLLLQDGGDWHLGMIQQDADLVPIKSEEDHVLSQSSPISPQCRFLHDRMLQAAYQSMSAENRRRTHLRVGRILLKHSQGVMTNEECFSIVEQFNKALDLLETSQERISISRMNLRAAKQAWAASVWEAAAEYSQIGIDLLPENAWELEADLTKELYRIKAESEYLTGHPEMSGQFYHELIHHVESDLDRAEFCATRLVQCVGHGVWTEGMAHAKQGLDYLGMKAPEPAELDAALQYENAVLMENSLDGLIKNVSALPDMTDIKLLIAVRVLVNLSSCAIVLKQLKFAQFCLIKSCNLMLQFGKCDLSAIILAHYSFHLVRQGKLLLAIEQEDEAQKLVRSYSQCREISNCYNIFGMAIGPLKLSFENCIALTDKGKVSGLENGDLARAAINYGNSLIMRFTRGELLRRVQEEAISVEAFVLKQGAFHPAGSILRKLSEALTGVGNGSYRNLDDASFSAEVLNKIKCSFHFSYLLHYRGVLSFWFGEFDRSLELMRQVTKIESLLPNILFLAEHYFYYGFLLAQNCSNPGQDDRSDLDRCVVGLEVYQRVYEPNFKHKYLLLRAETRRARGESLKSVCEDYRDAIGLAQCNGFIQIQALANERFASYWLEQGFESIATPFVKEALYLYRSWGCSVKVQALKAEYDNMLPISEVNTGKKSTYSEAKDSQETQALDMASVMKSAQLISSELYMTKLSAKVLGVIVECAGASSGALVIAQESSYNVVALSNEDSILVPEIPISLDSCDDLPINVVRYVLNSHEMVNVGDLVSEQTFYDDQYLISRQPKSLLCVPVNYRDKLIGALYLENLFSAEAFTDDRLDVIHLLLAQAAISYENAQLFDEVTQLNENLERKVEKRTSELATANISLNAAVQDLQAANKDLNAFTHTVSHDLRAPLRGIKGFTDVILEDFESTLDGEVKVYLNRVIRNTDKMTDLIEGLLELSKLQKQEVRVSKVDLSALVESLFTEMRERFPDQMVTTNCIPGCIVDADQRMMYSVMENLISNAWKYSSKTEAAKVEFGYLTMVEGASFPEGVGDKPETFSAGQKVFYIRDNGSGFDMTRAGKLFSTFQRLHPDSQFPGTGVGLSTVKRILEKHGGYIWANSAVNEGTTFYFVCNADQHCEA</sequence>
<protein>
    <recommendedName>
        <fullName evidence="2">histidine kinase</fullName>
        <ecNumber evidence="2">2.7.13.3</ecNumber>
    </recommendedName>
</protein>
<keyword evidence="4" id="KW-0175">Coiled coil</keyword>
<dbReference type="InterPro" id="IPR003018">
    <property type="entry name" value="GAF"/>
</dbReference>
<dbReference type="GO" id="GO:0000155">
    <property type="term" value="F:phosphorelay sensor kinase activity"/>
    <property type="evidence" value="ECO:0007669"/>
    <property type="project" value="InterPro"/>
</dbReference>
<evidence type="ECO:0000313" key="8">
    <source>
        <dbReference type="Proteomes" id="UP000196027"/>
    </source>
</evidence>
<dbReference type="SUPFAM" id="SSF52540">
    <property type="entry name" value="P-loop containing nucleoside triphosphate hydrolases"/>
    <property type="match status" value="1"/>
</dbReference>
<gene>
    <name evidence="7" type="ORF">OLMES_4538</name>
</gene>
<feature type="domain" description="Protein kinase" evidence="5">
    <location>
        <begin position="12"/>
        <end position="294"/>
    </location>
</feature>
<keyword evidence="7" id="KW-0808">Transferase</keyword>
<dbReference type="InterPro" id="IPR005467">
    <property type="entry name" value="His_kinase_dom"/>
</dbReference>
<dbReference type="CDD" id="cd00082">
    <property type="entry name" value="HisKA"/>
    <property type="match status" value="1"/>
</dbReference>